<dbReference type="InterPro" id="IPR010649">
    <property type="entry name" value="NapE_TorE"/>
</dbReference>
<dbReference type="Proteomes" id="UP000001947">
    <property type="component" value="Chromosome"/>
</dbReference>
<dbReference type="HOGENOM" id="CLU_200276_0_0_6"/>
<protein>
    <submittedName>
        <fullName evidence="2">Periplasmic nitrate reductase NapE</fullName>
    </submittedName>
</protein>
<sequence length="73" mass="8467">MGVLLYLYKKRVNGRPTMSEMETDPAMQVEKRQERRMFMFITIVLFPLLSVMLVGGYGLLIWVSQMIWGPPTA</sequence>
<dbReference type="STRING" id="203122.Sde_0082"/>
<keyword evidence="1" id="KW-0472">Membrane</keyword>
<evidence type="ECO:0000313" key="3">
    <source>
        <dbReference type="Proteomes" id="UP000001947"/>
    </source>
</evidence>
<dbReference type="Pfam" id="PF06796">
    <property type="entry name" value="NapE"/>
    <property type="match status" value="1"/>
</dbReference>
<keyword evidence="1" id="KW-0812">Transmembrane</keyword>
<keyword evidence="3" id="KW-1185">Reference proteome</keyword>
<dbReference type="KEGG" id="sde:Sde_0082"/>
<name>Q21PN3_SACD2</name>
<feature type="transmembrane region" description="Helical" evidence="1">
    <location>
        <begin position="37"/>
        <end position="63"/>
    </location>
</feature>
<gene>
    <name evidence="2" type="ordered locus">Sde_0082</name>
</gene>
<accession>Q21PN3</accession>
<dbReference type="AlphaFoldDB" id="Q21PN3"/>
<dbReference type="eggNOG" id="COG4459">
    <property type="taxonomic scope" value="Bacteria"/>
</dbReference>
<evidence type="ECO:0000256" key="1">
    <source>
        <dbReference type="SAM" id="Phobius"/>
    </source>
</evidence>
<dbReference type="EMBL" id="CP000282">
    <property type="protein sequence ID" value="ABD79346.1"/>
    <property type="molecule type" value="Genomic_DNA"/>
</dbReference>
<reference evidence="2 3" key="1">
    <citation type="journal article" date="2008" name="PLoS Genet.">
        <title>Complete genome sequence of the complex carbohydrate-degrading marine bacterium, Saccharophagus degradans strain 2-40 T.</title>
        <authorList>
            <person name="Weiner R.M."/>
            <person name="Taylor L.E.II."/>
            <person name="Henrissat B."/>
            <person name="Hauser L."/>
            <person name="Land M."/>
            <person name="Coutinho P.M."/>
            <person name="Rancurel C."/>
            <person name="Saunders E.H."/>
            <person name="Longmire A.G."/>
            <person name="Zhang H."/>
            <person name="Bayer E.A."/>
            <person name="Gilbert H.J."/>
            <person name="Larimer F."/>
            <person name="Zhulin I.B."/>
            <person name="Ekborg N.A."/>
            <person name="Lamed R."/>
            <person name="Richardson P.M."/>
            <person name="Borovok I."/>
            <person name="Hutcheson S."/>
        </authorList>
    </citation>
    <scope>NUCLEOTIDE SEQUENCE [LARGE SCALE GENOMIC DNA]</scope>
    <source>
        <strain evidence="3">2-40 / ATCC 43961 / DSM 17024</strain>
    </source>
</reference>
<evidence type="ECO:0000313" key="2">
    <source>
        <dbReference type="EMBL" id="ABD79346.1"/>
    </source>
</evidence>
<organism evidence="2 3">
    <name type="scientific">Saccharophagus degradans (strain 2-40 / ATCC 43961 / DSM 17024)</name>
    <dbReference type="NCBI Taxonomy" id="203122"/>
    <lineage>
        <taxon>Bacteria</taxon>
        <taxon>Pseudomonadati</taxon>
        <taxon>Pseudomonadota</taxon>
        <taxon>Gammaproteobacteria</taxon>
        <taxon>Cellvibrionales</taxon>
        <taxon>Cellvibrionaceae</taxon>
        <taxon>Saccharophagus</taxon>
    </lineage>
</organism>
<proteinExistence type="predicted"/>
<keyword evidence="1" id="KW-1133">Transmembrane helix</keyword>